<evidence type="ECO:0000259" key="5">
    <source>
        <dbReference type="PROSITE" id="PS51891"/>
    </source>
</evidence>
<dbReference type="GO" id="GO:0046872">
    <property type="term" value="F:metal ion binding"/>
    <property type="evidence" value="ECO:0007669"/>
    <property type="project" value="UniProtKB-KW"/>
</dbReference>
<dbReference type="InterPro" id="IPR006913">
    <property type="entry name" value="CENP-V/GFA"/>
</dbReference>
<dbReference type="InterPro" id="IPR011057">
    <property type="entry name" value="Mss4-like_sf"/>
</dbReference>
<dbReference type="EMBL" id="CP051180">
    <property type="protein sequence ID" value="QIZ76876.1"/>
    <property type="molecule type" value="Genomic_DNA"/>
</dbReference>
<dbReference type="AlphaFoldDB" id="A0A6H1UF87"/>
<evidence type="ECO:0000256" key="1">
    <source>
        <dbReference type="ARBA" id="ARBA00005495"/>
    </source>
</evidence>
<dbReference type="GO" id="GO:0016846">
    <property type="term" value="F:carbon-sulfur lyase activity"/>
    <property type="evidence" value="ECO:0007669"/>
    <property type="project" value="InterPro"/>
</dbReference>
<dbReference type="KEGG" id="fes:HER31_08315"/>
<evidence type="ECO:0000313" key="6">
    <source>
        <dbReference type="EMBL" id="QIZ76876.1"/>
    </source>
</evidence>
<evidence type="ECO:0000256" key="3">
    <source>
        <dbReference type="ARBA" id="ARBA00022833"/>
    </source>
</evidence>
<feature type="domain" description="CENP-V/GFA" evidence="5">
    <location>
        <begin position="5"/>
        <end position="134"/>
    </location>
</feature>
<protein>
    <recommendedName>
        <fullName evidence="5">CENP-V/GFA domain-containing protein</fullName>
    </recommendedName>
</protein>
<keyword evidence="4" id="KW-0456">Lyase</keyword>
<dbReference type="PANTHER" id="PTHR33337:SF40">
    <property type="entry name" value="CENP-V_GFA DOMAIN-CONTAINING PROTEIN-RELATED"/>
    <property type="match status" value="1"/>
</dbReference>
<name>A0A6H1UF87_9GAMM</name>
<dbReference type="Pfam" id="PF04828">
    <property type="entry name" value="GFA"/>
    <property type="match status" value="1"/>
</dbReference>
<organism evidence="6 7">
    <name type="scientific">Ferrimonas lipolytica</name>
    <dbReference type="NCBI Taxonomy" id="2724191"/>
    <lineage>
        <taxon>Bacteria</taxon>
        <taxon>Pseudomonadati</taxon>
        <taxon>Pseudomonadota</taxon>
        <taxon>Gammaproteobacteria</taxon>
        <taxon>Alteromonadales</taxon>
        <taxon>Ferrimonadaceae</taxon>
        <taxon>Ferrimonas</taxon>
    </lineage>
</organism>
<evidence type="ECO:0000256" key="4">
    <source>
        <dbReference type="ARBA" id="ARBA00023239"/>
    </source>
</evidence>
<dbReference type="RefSeq" id="WP_168660137.1">
    <property type="nucleotide sequence ID" value="NZ_CP051180.1"/>
</dbReference>
<sequence>MMDRTPNCLCICGATQFQVFSAPLLRVYCHCTICQRFNNAPFADVTIFRTEDVRMPAPNSVQFKRYKSPPAVQRGSCSHCGSPAIELVDLPLLPKLVVVPTANIKQEQYIPRPSLHIFYDKRVAEIDDSLDKYHGFARSQLALSSKLIKALLNQPHI</sequence>
<dbReference type="PROSITE" id="PS51891">
    <property type="entry name" value="CENP_V_GFA"/>
    <property type="match status" value="1"/>
</dbReference>
<keyword evidence="2" id="KW-0479">Metal-binding</keyword>
<comment type="similarity">
    <text evidence="1">Belongs to the Gfa family.</text>
</comment>
<proteinExistence type="inferred from homology"/>
<evidence type="ECO:0000256" key="2">
    <source>
        <dbReference type="ARBA" id="ARBA00022723"/>
    </source>
</evidence>
<accession>A0A6H1UF87</accession>
<gene>
    <name evidence="6" type="ORF">HER31_08315</name>
</gene>
<reference evidence="6 7" key="1">
    <citation type="submission" date="2020-04" db="EMBL/GenBank/DDBJ databases">
        <title>Ferrimonas sp. S7 isolated from sea water.</title>
        <authorList>
            <person name="Bae S.S."/>
            <person name="Baek K."/>
        </authorList>
    </citation>
    <scope>NUCLEOTIDE SEQUENCE [LARGE SCALE GENOMIC DNA]</scope>
    <source>
        <strain evidence="6 7">S7</strain>
    </source>
</reference>
<dbReference type="Gene3D" id="3.90.1590.10">
    <property type="entry name" value="glutathione-dependent formaldehyde- activating enzyme (gfa)"/>
    <property type="match status" value="1"/>
</dbReference>
<dbReference type="SUPFAM" id="SSF51316">
    <property type="entry name" value="Mss4-like"/>
    <property type="match status" value="1"/>
</dbReference>
<dbReference type="PANTHER" id="PTHR33337">
    <property type="entry name" value="GFA DOMAIN-CONTAINING PROTEIN"/>
    <property type="match status" value="1"/>
</dbReference>
<keyword evidence="3" id="KW-0862">Zinc</keyword>
<keyword evidence="7" id="KW-1185">Reference proteome</keyword>
<evidence type="ECO:0000313" key="7">
    <source>
        <dbReference type="Proteomes" id="UP000501602"/>
    </source>
</evidence>
<dbReference type="Proteomes" id="UP000501602">
    <property type="component" value="Chromosome"/>
</dbReference>